<evidence type="ECO:0000256" key="4">
    <source>
        <dbReference type="ARBA" id="ARBA00023242"/>
    </source>
</evidence>
<dbReference type="SUPFAM" id="SSF53098">
    <property type="entry name" value="Ribonuclease H-like"/>
    <property type="match status" value="1"/>
</dbReference>
<dbReference type="CDD" id="cd09918">
    <property type="entry name" value="SH2_Nterm_SPT6_like"/>
    <property type="match status" value="1"/>
</dbReference>
<accession>A0ABC8KYW2</accession>
<dbReference type="SUPFAM" id="SSF55550">
    <property type="entry name" value="SH2 domain"/>
    <property type="match status" value="2"/>
</dbReference>
<dbReference type="FunFam" id="1.10.3500.10:FF:000004">
    <property type="entry name" value="Transcription elongation factor spt6"/>
    <property type="match status" value="1"/>
</dbReference>
<dbReference type="InterPro" id="IPR035420">
    <property type="entry name" value="Spt6_SH2"/>
</dbReference>
<evidence type="ECO:0000256" key="3">
    <source>
        <dbReference type="ARBA" id="ARBA00023163"/>
    </source>
</evidence>
<comment type="function">
    <text evidence="5">Transcription elongation factor that enhances transcription elongation by RNA polymerase II (RNAPII).</text>
</comment>
<dbReference type="InterPro" id="IPR035018">
    <property type="entry name" value="Spt6_SH2_C"/>
</dbReference>
<dbReference type="InterPro" id="IPR036860">
    <property type="entry name" value="SH2_dom_sf"/>
</dbReference>
<protein>
    <recommendedName>
        <fullName evidence="5">Transcription elongation factor spt6</fullName>
    </recommendedName>
</protein>
<dbReference type="InterPro" id="IPR032706">
    <property type="entry name" value="Spt6_HHH"/>
</dbReference>
<dbReference type="GO" id="GO:0005634">
    <property type="term" value="C:nucleus"/>
    <property type="evidence" value="ECO:0007669"/>
    <property type="project" value="UniProtKB-SubCell"/>
</dbReference>
<dbReference type="CDD" id="cd09928">
    <property type="entry name" value="SH2_Cterm_SPT6_like"/>
    <property type="match status" value="1"/>
</dbReference>
<evidence type="ECO:0000313" key="8">
    <source>
        <dbReference type="EMBL" id="CAH8361096.1"/>
    </source>
</evidence>
<comment type="subcellular location">
    <subcellularLocation>
        <location evidence="1 5">Nucleus</location>
    </subcellularLocation>
</comment>
<gene>
    <name evidence="8" type="ORF">ERUC_LOCUS26852</name>
</gene>
<dbReference type="InterPro" id="IPR012340">
    <property type="entry name" value="NA-bd_OB-fold"/>
</dbReference>
<keyword evidence="3 5" id="KW-0804">Transcription</keyword>
<organism evidence="8 9">
    <name type="scientific">Eruca vesicaria subsp. sativa</name>
    <name type="common">Garden rocket</name>
    <name type="synonym">Eruca sativa</name>
    <dbReference type="NCBI Taxonomy" id="29727"/>
    <lineage>
        <taxon>Eukaryota</taxon>
        <taxon>Viridiplantae</taxon>
        <taxon>Streptophyta</taxon>
        <taxon>Embryophyta</taxon>
        <taxon>Tracheophyta</taxon>
        <taxon>Spermatophyta</taxon>
        <taxon>Magnoliopsida</taxon>
        <taxon>eudicotyledons</taxon>
        <taxon>Gunneridae</taxon>
        <taxon>Pentapetalae</taxon>
        <taxon>rosids</taxon>
        <taxon>malvids</taxon>
        <taxon>Brassicales</taxon>
        <taxon>Brassicaceae</taxon>
        <taxon>Brassiceae</taxon>
        <taxon>Eruca</taxon>
    </lineage>
</organism>
<keyword evidence="4 5" id="KW-0539">Nucleus</keyword>
<feature type="compositionally biased region" description="Basic and acidic residues" evidence="6">
    <location>
        <begin position="59"/>
        <end position="74"/>
    </location>
</feature>
<sequence>MKRNNIHHHDDEEPQIDEDDHQVMNQNNHGEEEEDVNDNHYDYDDGFLTDGGDDDEDEPMQHSDEDHEDDFNLHEDDYQLLQENEKNLQKKFKRLKKKSDDDYDELNDFIVDEDDGVRNVIIKKRKYMQGSDSKAFHDVFGDPEEMLKLREKDLASRIEDEVEPPLLSERDVQIRKLDVPERIQLFEEATEIDEINIEEESNWIHAQLVHEEAVPEKDDISRFLELYHVHKLDIPFIAMYRKEQCRSLLDDDDDNPETTKWHKVLWMIHDLDRKWLLLRKRKTSLLGYFKKQTSLLHHQNVFESAIKSLEAAETEREVDDVDSKFSLCFPVGEGQYKRPNRTSQYSVCVKSGLREVVSKFGYSAEKLGRALSLEEILVDEMEDAKETPEETALSYVCAMFGDSQAVLKGARHMAAVEISCDPLIKKYVRTIYMENAVVSTRPTQDGNVVMDNSYHRFSGVKWLREKPLNKFEGVTQWLLIQKAEEEKLLQVIFKLPESCMNRLIRDFSEHYLSNGVSKYAQLWNEQRRLILEDAVHGFLLPAMEKEARLFLTSRAKSLLLSDYGQVLWNKASSGPYRKEDDDVPRVLACCWGPGNPQTTFAMLDASGELLDVLYTRYIGSRDEEDRKRKKDDYRGLSKFIKEHQPDVVALGAVNMSCVRLKDDIYEVIFEIMEEMLEGMLTFDLPLVYADESLPRQYENSGISSEQLPGQPGIVRRAVAIGRYLQNPLAMIATLCGPGKEVLSWKLHSLQDLLEPDERYKMVEQVMVDVTNQVGINVNFSARHEWSFSPLQFVSGLGPRKASLLQRSLVRAGSVFSRKELMINHGLGEKVFTNAAGFLRISRTELACNSNRDMDLLDDTRIHPESYRLAQELEKDVYDQDPDLSASLRRIDIDEYLRCKKQENKKETYVDITRELTCGFQDYRSRFKEISQDEEFNMISGETIGEGRIVEATVKRVTSGKAICVLDCGLKGILMKEDYSDDDGKDILDLSNKLCEGDVLTCKIRGVQKNRYFVFLSCKESEMKLKRNVGEVDDYYYHEYEDQNSVVSEKKKTVKAKNQFKHRMIVHPRFQNITAEEARVYLSDKNNGESIIRPSSRGCNYLTLMIKIFDNVYVHKEIFEGEKEKVSLQSIGKTLKIGDETFEDIDEVMYRYVDPFVVHLMTMLSYRKFRNGTKSEIDSLLRSEKEQTPTMVVYCFGVSLEYPGSFVLSYVRSANPHHEYIGLSPKGFKFRKRMFGDVDKLVSYFKRHIKADPELY</sequence>
<dbReference type="Pfam" id="PF14635">
    <property type="entry name" value="HHH_7"/>
    <property type="match status" value="1"/>
</dbReference>
<dbReference type="Gene3D" id="1.10.10.650">
    <property type="entry name" value="RuvA domain 2-like"/>
    <property type="match status" value="1"/>
</dbReference>
<dbReference type="Pfam" id="PF14639">
    <property type="entry name" value="YqgF"/>
    <property type="match status" value="1"/>
</dbReference>
<dbReference type="InterPro" id="IPR042066">
    <property type="entry name" value="Spt6_death-like"/>
</dbReference>
<dbReference type="InterPro" id="IPR006641">
    <property type="entry name" value="YqgF/RNaseH-like_dom"/>
</dbReference>
<dbReference type="InterPro" id="IPR012337">
    <property type="entry name" value="RNaseH-like_sf"/>
</dbReference>
<dbReference type="SUPFAM" id="SSF47781">
    <property type="entry name" value="RuvA domain 2-like"/>
    <property type="match status" value="2"/>
</dbReference>
<dbReference type="Pfam" id="PF14633">
    <property type="entry name" value="SH2_2"/>
    <property type="match status" value="1"/>
</dbReference>
<dbReference type="EMBL" id="CAKOAT010297377">
    <property type="protein sequence ID" value="CAH8361096.1"/>
    <property type="molecule type" value="Genomic_DNA"/>
</dbReference>
<dbReference type="InterPro" id="IPR035019">
    <property type="entry name" value="Spt6_SH2_N"/>
</dbReference>
<evidence type="ECO:0000313" key="9">
    <source>
        <dbReference type="Proteomes" id="UP001642260"/>
    </source>
</evidence>
<dbReference type="InterPro" id="IPR028231">
    <property type="entry name" value="Spt6_YqgF"/>
</dbReference>
<evidence type="ECO:0000256" key="2">
    <source>
        <dbReference type="ARBA" id="ARBA00009253"/>
    </source>
</evidence>
<feature type="domain" description="S1 motif" evidence="7">
    <location>
        <begin position="946"/>
        <end position="1018"/>
    </location>
</feature>
<dbReference type="Gene3D" id="1.10.150.850">
    <property type="entry name" value="Spt6, helix-hairpin-helix domain"/>
    <property type="match status" value="1"/>
</dbReference>
<dbReference type="PANTHER" id="PTHR10145">
    <property type="entry name" value="TRANSCRIPTION ELONGATION FACTOR SPT6"/>
    <property type="match status" value="1"/>
</dbReference>
<dbReference type="InterPro" id="IPR037027">
    <property type="entry name" value="YqgF/RNaseH-like_dom_sf"/>
</dbReference>
<dbReference type="SMART" id="SM00732">
    <property type="entry name" value="YqgFc"/>
    <property type="match status" value="1"/>
</dbReference>
<dbReference type="Gene3D" id="3.30.420.140">
    <property type="entry name" value="YqgF/RNase H-like domain"/>
    <property type="match status" value="1"/>
</dbReference>
<keyword evidence="9" id="KW-1185">Reference proteome</keyword>
<evidence type="ECO:0000256" key="6">
    <source>
        <dbReference type="SAM" id="MobiDB-lite"/>
    </source>
</evidence>
<dbReference type="InterPro" id="IPR017072">
    <property type="entry name" value="TF_Spt6"/>
</dbReference>
<dbReference type="InterPro" id="IPR003029">
    <property type="entry name" value="S1_domain"/>
</dbReference>
<dbReference type="PIRSF" id="PIRSF036947">
    <property type="entry name" value="Spt6"/>
    <property type="match status" value="1"/>
</dbReference>
<dbReference type="InterPro" id="IPR023323">
    <property type="entry name" value="Tex-like_dom_sf"/>
</dbReference>
<evidence type="ECO:0000256" key="5">
    <source>
        <dbReference type="PIRNR" id="PIRNR036947"/>
    </source>
</evidence>
<dbReference type="Gene3D" id="1.10.10.2740">
    <property type="entry name" value="Spt6, Death-like domain"/>
    <property type="match status" value="1"/>
</dbReference>
<dbReference type="PANTHER" id="PTHR10145:SF6">
    <property type="entry name" value="TRANSCRIPTION ELONGATION FACTOR SPT6"/>
    <property type="match status" value="1"/>
</dbReference>
<evidence type="ECO:0000259" key="7">
    <source>
        <dbReference type="PROSITE" id="PS50126"/>
    </source>
</evidence>
<reference evidence="8 9" key="1">
    <citation type="submission" date="2022-03" db="EMBL/GenBank/DDBJ databases">
        <authorList>
            <person name="Macdonald S."/>
            <person name="Ahmed S."/>
            <person name="Newling K."/>
        </authorList>
    </citation>
    <scope>NUCLEOTIDE SEQUENCE [LARGE SCALE GENOMIC DNA]</scope>
</reference>
<dbReference type="AlphaFoldDB" id="A0ABC8KYW2"/>
<dbReference type="FunFam" id="3.30.505.10:FF:000050">
    <property type="entry name" value="Transcription elongation factor spt6"/>
    <property type="match status" value="1"/>
</dbReference>
<comment type="similarity">
    <text evidence="2 5">Belongs to the SPT6 family.</text>
</comment>
<dbReference type="SUPFAM" id="SSF50249">
    <property type="entry name" value="Nucleic acid-binding proteins"/>
    <property type="match status" value="1"/>
</dbReference>
<dbReference type="Proteomes" id="UP001642260">
    <property type="component" value="Unassembled WGS sequence"/>
</dbReference>
<dbReference type="SMART" id="SM00316">
    <property type="entry name" value="S1"/>
    <property type="match status" value="1"/>
</dbReference>
<feature type="region of interest" description="Disordered" evidence="6">
    <location>
        <begin position="1"/>
        <end position="74"/>
    </location>
</feature>
<dbReference type="InterPro" id="IPR041692">
    <property type="entry name" value="HHH_9"/>
</dbReference>
<dbReference type="Gene3D" id="3.30.505.10">
    <property type="entry name" value="SH2 domain"/>
    <property type="match status" value="2"/>
</dbReference>
<name>A0ABC8KYW2_ERUVS</name>
<proteinExistence type="inferred from homology"/>
<comment type="caution">
    <text evidence="8">The sequence shown here is derived from an EMBL/GenBank/DDBJ whole genome shotgun (WGS) entry which is preliminary data.</text>
</comment>
<dbReference type="PROSITE" id="PS50126">
    <property type="entry name" value="S1"/>
    <property type="match status" value="1"/>
</dbReference>
<dbReference type="Pfam" id="PF17674">
    <property type="entry name" value="HHH_9"/>
    <property type="match status" value="1"/>
</dbReference>
<feature type="compositionally biased region" description="Acidic residues" evidence="6">
    <location>
        <begin position="44"/>
        <end position="58"/>
    </location>
</feature>
<dbReference type="InterPro" id="IPR023319">
    <property type="entry name" value="Tex-like_HTH_dom_sf"/>
</dbReference>
<dbReference type="Gene3D" id="1.10.3500.10">
    <property type="entry name" value="Tex N-terminal region-like"/>
    <property type="match status" value="1"/>
</dbReference>
<dbReference type="Gene3D" id="2.40.50.140">
    <property type="entry name" value="Nucleic acid-binding proteins"/>
    <property type="match status" value="1"/>
</dbReference>
<evidence type="ECO:0000256" key="1">
    <source>
        <dbReference type="ARBA" id="ARBA00004123"/>
    </source>
</evidence>
<dbReference type="InterPro" id="IPR010994">
    <property type="entry name" value="RuvA_2-like"/>
</dbReference>
<dbReference type="SUPFAM" id="SSF158832">
    <property type="entry name" value="Tex N-terminal region-like"/>
    <property type="match status" value="1"/>
</dbReference>